<gene>
    <name evidence="2" type="ORF">A2Y62_16580</name>
</gene>
<dbReference type="Proteomes" id="UP000178943">
    <property type="component" value="Unassembled WGS sequence"/>
</dbReference>
<dbReference type="InterPro" id="IPR013216">
    <property type="entry name" value="Methyltransf_11"/>
</dbReference>
<evidence type="ECO:0000259" key="1">
    <source>
        <dbReference type="Pfam" id="PF08241"/>
    </source>
</evidence>
<reference evidence="2 3" key="1">
    <citation type="journal article" date="2016" name="Nat. Commun.">
        <title>Thousands of microbial genomes shed light on interconnected biogeochemical processes in an aquifer system.</title>
        <authorList>
            <person name="Anantharaman K."/>
            <person name="Brown C.T."/>
            <person name="Hug L.A."/>
            <person name="Sharon I."/>
            <person name="Castelle C.J."/>
            <person name="Probst A.J."/>
            <person name="Thomas B.C."/>
            <person name="Singh A."/>
            <person name="Wilkins M.J."/>
            <person name="Karaoz U."/>
            <person name="Brodie E.L."/>
            <person name="Williams K.H."/>
            <person name="Hubbard S.S."/>
            <person name="Banfield J.F."/>
        </authorList>
    </citation>
    <scope>NUCLEOTIDE SEQUENCE [LARGE SCALE GENOMIC DNA]</scope>
</reference>
<dbReference type="GO" id="GO:0008757">
    <property type="term" value="F:S-adenosylmethionine-dependent methyltransferase activity"/>
    <property type="evidence" value="ECO:0007669"/>
    <property type="project" value="InterPro"/>
</dbReference>
<dbReference type="Pfam" id="PF08241">
    <property type="entry name" value="Methyltransf_11"/>
    <property type="match status" value="1"/>
</dbReference>
<accession>A0A1F5VNR1</accession>
<dbReference type="STRING" id="1817863.A2Y62_16580"/>
<dbReference type="CDD" id="cd02440">
    <property type="entry name" value="AdoMet_MTases"/>
    <property type="match status" value="1"/>
</dbReference>
<organism evidence="2 3">
    <name type="scientific">Candidatus Fischerbacteria bacterium RBG_13_37_8</name>
    <dbReference type="NCBI Taxonomy" id="1817863"/>
    <lineage>
        <taxon>Bacteria</taxon>
        <taxon>Candidatus Fischeribacteriota</taxon>
    </lineage>
</organism>
<dbReference type="AlphaFoldDB" id="A0A1F5VNR1"/>
<dbReference type="Gene3D" id="3.40.50.150">
    <property type="entry name" value="Vaccinia Virus protein VP39"/>
    <property type="match status" value="1"/>
</dbReference>
<dbReference type="PANTHER" id="PTHR43861">
    <property type="entry name" value="TRANS-ACONITATE 2-METHYLTRANSFERASE-RELATED"/>
    <property type="match status" value="1"/>
</dbReference>
<evidence type="ECO:0000313" key="2">
    <source>
        <dbReference type="EMBL" id="OGF65044.1"/>
    </source>
</evidence>
<dbReference type="EMBL" id="MFGW01000121">
    <property type="protein sequence ID" value="OGF65044.1"/>
    <property type="molecule type" value="Genomic_DNA"/>
</dbReference>
<comment type="caution">
    <text evidence="2">The sequence shown here is derived from an EMBL/GenBank/DDBJ whole genome shotgun (WGS) entry which is preliminary data.</text>
</comment>
<name>A0A1F5VNR1_9BACT</name>
<dbReference type="SUPFAM" id="SSF53335">
    <property type="entry name" value="S-adenosyl-L-methionine-dependent methyltransferases"/>
    <property type="match status" value="1"/>
</dbReference>
<protein>
    <recommendedName>
        <fullName evidence="1">Methyltransferase type 11 domain-containing protein</fullName>
    </recommendedName>
</protein>
<feature type="domain" description="Methyltransferase type 11" evidence="1">
    <location>
        <begin position="52"/>
        <end position="148"/>
    </location>
</feature>
<evidence type="ECO:0000313" key="3">
    <source>
        <dbReference type="Proteomes" id="UP000178943"/>
    </source>
</evidence>
<sequence length="371" mass="43163">MIKIKSPVIKSQEQIWTSEWSQRSTASEIKMWDFYLERPWILKYVPRYGIVLEAGCGLGRYVFYLAALGIDIIGIDFVSEALHKIQEYMKKNKVYSPFCQGDVRKLCFKDNSLSGYISLGVIEHFEEGPDLAMQEAYRVLRPGGIAIITTPSVSFSQIYLQSKLKVKKSIKYLIKKIIRYPIYKPYFFQYWYLPKTLKKYLEKSGFKIVLSQGADLMYSFYELGYQPARKSWFTELLFKLENTPMASIGAQAISISYKPAQQMYCFLCGHFNVHIKELTASIPLCQDCQKKPLAKHYIKANRLKFQSSMLIHPEFNNDQETCDYCGKEYAVSKILEYYGFSKNVCSICLKNSEINLNLSNTYIQPVWRLRT</sequence>
<proteinExistence type="predicted"/>
<dbReference type="InterPro" id="IPR029063">
    <property type="entry name" value="SAM-dependent_MTases_sf"/>
</dbReference>